<gene>
    <name evidence="1" type="ORF">KCV87_11455</name>
</gene>
<sequence>MVVLLFGAAMGMGYETAKLFAEARFVEVDVSSSEQVQGMVAATVAAYGRLDVALCMKYEIRQLLEQGGAVGRS</sequence>
<dbReference type="EMBL" id="CP073249">
    <property type="protein sequence ID" value="QUF06608.1"/>
    <property type="molecule type" value="Genomic_DNA"/>
</dbReference>
<proteinExistence type="predicted"/>
<reference evidence="1" key="1">
    <citation type="submission" date="2021-04" db="EMBL/GenBank/DDBJ databases">
        <title>Genomic sequence of Actinosynnema pretiosum subsp. pretiosum ATCC 31280 (C-14919).</title>
        <authorList>
            <person name="Bai L."/>
            <person name="Wang X."/>
            <person name="Xiao Y."/>
        </authorList>
    </citation>
    <scope>NUCLEOTIDE SEQUENCE</scope>
    <source>
        <strain evidence="1">ATCC 31280</strain>
    </source>
</reference>
<protein>
    <recommendedName>
        <fullName evidence="3">3-oxoacyl-[acyl-carrier protein] reductase</fullName>
    </recommendedName>
</protein>
<evidence type="ECO:0000313" key="2">
    <source>
        <dbReference type="Proteomes" id="UP000677152"/>
    </source>
</evidence>
<dbReference type="InterPro" id="IPR036291">
    <property type="entry name" value="NAD(P)-bd_dom_sf"/>
</dbReference>
<dbReference type="Gene3D" id="3.40.50.720">
    <property type="entry name" value="NAD(P)-binding Rossmann-like Domain"/>
    <property type="match status" value="1"/>
</dbReference>
<name>A0AA45LBM3_9PSEU</name>
<evidence type="ECO:0008006" key="3">
    <source>
        <dbReference type="Google" id="ProtNLM"/>
    </source>
</evidence>
<evidence type="ECO:0000313" key="1">
    <source>
        <dbReference type="EMBL" id="QUF06608.1"/>
    </source>
</evidence>
<dbReference type="SUPFAM" id="SSF51735">
    <property type="entry name" value="NAD(P)-binding Rossmann-fold domains"/>
    <property type="match status" value="1"/>
</dbReference>
<accession>A0AA45LBM3</accession>
<dbReference type="AlphaFoldDB" id="A0AA45LBM3"/>
<organism evidence="1 2">
    <name type="scientific">Actinosynnema pretiosum subsp. pretiosum</name>
    <dbReference type="NCBI Taxonomy" id="103721"/>
    <lineage>
        <taxon>Bacteria</taxon>
        <taxon>Bacillati</taxon>
        <taxon>Actinomycetota</taxon>
        <taxon>Actinomycetes</taxon>
        <taxon>Pseudonocardiales</taxon>
        <taxon>Pseudonocardiaceae</taxon>
        <taxon>Actinosynnema</taxon>
    </lineage>
</organism>
<dbReference type="Proteomes" id="UP000677152">
    <property type="component" value="Chromosome"/>
</dbReference>